<dbReference type="VEuPathDB" id="TriTrypDB:TcBrA4_0031340"/>
<gene>
    <name evidence="3" type="ORF">C4B63_149g53</name>
    <name evidence="2" type="ORF">C4B63_225g22</name>
</gene>
<organism evidence="3 4">
    <name type="scientific">Trypanosoma cruzi</name>
    <dbReference type="NCBI Taxonomy" id="5693"/>
    <lineage>
        <taxon>Eukaryota</taxon>
        <taxon>Discoba</taxon>
        <taxon>Euglenozoa</taxon>
        <taxon>Kinetoplastea</taxon>
        <taxon>Metakinetoplastina</taxon>
        <taxon>Trypanosomatida</taxon>
        <taxon>Trypanosomatidae</taxon>
        <taxon>Trypanosoma</taxon>
        <taxon>Schizotrypanum</taxon>
    </lineage>
</organism>
<dbReference type="EMBL" id="PRFA01000225">
    <property type="protein sequence ID" value="PWU84474.1"/>
    <property type="molecule type" value="Genomic_DNA"/>
</dbReference>
<feature type="region of interest" description="Disordered" evidence="1">
    <location>
        <begin position="146"/>
        <end position="186"/>
    </location>
</feature>
<dbReference type="VEuPathDB" id="TriTrypDB:TcG_08601"/>
<reference evidence="3 4" key="1">
    <citation type="journal article" date="2018" name="Microb. Genom.">
        <title>Expanding an expanded genome: long-read sequencing of Trypanosoma cruzi.</title>
        <authorList>
            <person name="Berna L."/>
            <person name="Rodriguez M."/>
            <person name="Chiribao M.L."/>
            <person name="Parodi-Talice A."/>
            <person name="Pita S."/>
            <person name="Rijo G."/>
            <person name="Alvarez-Valin F."/>
            <person name="Robello C."/>
        </authorList>
    </citation>
    <scope>NUCLEOTIDE SEQUENCE [LARGE SCALE GENOMIC DNA]</scope>
    <source>
        <strain evidence="3 4">Dm28c</strain>
    </source>
</reference>
<evidence type="ECO:0000313" key="3">
    <source>
        <dbReference type="EMBL" id="PWU85665.1"/>
    </source>
</evidence>
<evidence type="ECO:0008006" key="5">
    <source>
        <dbReference type="Google" id="ProtNLM"/>
    </source>
</evidence>
<dbReference type="VEuPathDB" id="TriTrypDB:TcYC6_0104380"/>
<dbReference type="VEuPathDB" id="TriTrypDB:C4B63_225g22"/>
<name>A0A2V2UN62_TRYCR</name>
<dbReference type="EMBL" id="PRFA01000149">
    <property type="protein sequence ID" value="PWU85665.1"/>
    <property type="molecule type" value="Genomic_DNA"/>
</dbReference>
<dbReference type="VEuPathDB" id="TriTrypDB:C3747_117g136"/>
<evidence type="ECO:0000313" key="2">
    <source>
        <dbReference type="EMBL" id="PWU84474.1"/>
    </source>
</evidence>
<accession>A0A2V2UN62</accession>
<protein>
    <recommendedName>
        <fullName evidence="5">Endonuclease/exonuclease/phosphatase domain-containing protein</fullName>
    </recommendedName>
</protein>
<evidence type="ECO:0000313" key="4">
    <source>
        <dbReference type="Proteomes" id="UP000246121"/>
    </source>
</evidence>
<dbReference type="InterPro" id="IPR036691">
    <property type="entry name" value="Endo/exonu/phosph_ase_sf"/>
</dbReference>
<dbReference type="VEuPathDB" id="TriTrypDB:TCDM_05701"/>
<sequence length="186" mass="20127">MTAEGLDGQFCAGGPQINGADVKAHTEAWNRSIPSDPRGDTIARRCIENVLQVVNSGECTRYARRQGTSAPNIALSKDCAVTHWAAQPSPDSDHCMILLDGLIGDDDALAVVPQRARTSLAWKKASQNKRGGKISQLCRIPQELTSMDSTERHVTSQIQKAARATVPERNRQPSPLWSPGSAKLES</sequence>
<dbReference type="AlphaFoldDB" id="A0A2V2UN62"/>
<comment type="caution">
    <text evidence="3">The sequence shown here is derived from an EMBL/GenBank/DDBJ whole genome shotgun (WGS) entry which is preliminary data.</text>
</comment>
<dbReference type="VEuPathDB" id="TriTrypDB:Tc_MARK_5699"/>
<evidence type="ECO:0000256" key="1">
    <source>
        <dbReference type="SAM" id="MobiDB-lite"/>
    </source>
</evidence>
<dbReference type="VEuPathDB" id="TriTrypDB:TcCL_Unassigned02773"/>
<proteinExistence type="predicted"/>
<dbReference type="Gene3D" id="3.60.10.10">
    <property type="entry name" value="Endonuclease/exonuclease/phosphatase"/>
    <property type="match status" value="1"/>
</dbReference>
<dbReference type="Proteomes" id="UP000246121">
    <property type="component" value="Unassembled WGS sequence"/>
</dbReference>
<dbReference type="VEuPathDB" id="TriTrypDB:C4B63_149g53"/>
<dbReference type="VEuPathDB" id="TriTrypDB:TCSYLVIO_010921"/>